<dbReference type="AlphaFoldDB" id="A0A061SD60"/>
<sequence>MGIDNIEANLRAQTSDPAGSGEDEGDVVTLEGKQAVGGQSSQTSAGLASGGKPMSAGPSLEQQPPAHYCGGDQHSEYHQATLPSIGGEPSLQKPTEAEQEAEQQEEFRQKTQAVHENPILAIQRFVDRYKQILERVSDPVANTDVICEAIKEVFSFECDSFTVIEALQCMHEKKVMMKAKAWLDGQRKKRDHLVVDLKRKRRRLWPQDCAADASGQNLESL</sequence>
<gene>
    <name evidence="2" type="ORF">TSPGSL018_9770</name>
</gene>
<feature type="region of interest" description="Disordered" evidence="1">
    <location>
        <begin position="1"/>
        <end position="112"/>
    </location>
</feature>
<protein>
    <submittedName>
        <fullName evidence="2">Uncharacterized protein</fullName>
    </submittedName>
</protein>
<accession>A0A061SD60</accession>
<dbReference type="EMBL" id="GBEZ01004567">
    <property type="protein sequence ID" value="JAC80661.1"/>
    <property type="molecule type" value="Transcribed_RNA"/>
</dbReference>
<reference evidence="2" key="1">
    <citation type="submission" date="2014-05" db="EMBL/GenBank/DDBJ databases">
        <title>The transcriptome of the halophilic microalga Tetraselmis sp. GSL018 isolated from the Great Salt Lake, Utah.</title>
        <authorList>
            <person name="Jinkerson R.E."/>
            <person name="D'Adamo S."/>
            <person name="Posewitz M.C."/>
        </authorList>
    </citation>
    <scope>NUCLEOTIDE SEQUENCE</scope>
    <source>
        <strain evidence="2">GSL018</strain>
    </source>
</reference>
<organism evidence="2">
    <name type="scientific">Tetraselmis sp. GSL018</name>
    <dbReference type="NCBI Taxonomy" id="582737"/>
    <lineage>
        <taxon>Eukaryota</taxon>
        <taxon>Viridiplantae</taxon>
        <taxon>Chlorophyta</taxon>
        <taxon>core chlorophytes</taxon>
        <taxon>Chlorodendrophyceae</taxon>
        <taxon>Chlorodendrales</taxon>
        <taxon>Chlorodendraceae</taxon>
        <taxon>Tetraselmis</taxon>
    </lineage>
</organism>
<evidence type="ECO:0000313" key="2">
    <source>
        <dbReference type="EMBL" id="JAC80661.1"/>
    </source>
</evidence>
<feature type="compositionally biased region" description="Polar residues" evidence="1">
    <location>
        <begin position="37"/>
        <end position="46"/>
    </location>
</feature>
<evidence type="ECO:0000256" key="1">
    <source>
        <dbReference type="SAM" id="MobiDB-lite"/>
    </source>
</evidence>
<proteinExistence type="predicted"/>
<name>A0A061SD60_9CHLO</name>